<name>A0A9N9H1X2_9GLOM</name>
<accession>A0A9N9H1X2</accession>
<keyword evidence="2" id="KW-1185">Reference proteome</keyword>
<proteinExistence type="predicted"/>
<protein>
    <submittedName>
        <fullName evidence="1">2944_t:CDS:1</fullName>
    </submittedName>
</protein>
<gene>
    <name evidence="1" type="ORF">AGERDE_LOCUS11228</name>
</gene>
<dbReference type="EMBL" id="CAJVPL010004374">
    <property type="protein sequence ID" value="CAG8646762.1"/>
    <property type="molecule type" value="Genomic_DNA"/>
</dbReference>
<evidence type="ECO:0000313" key="2">
    <source>
        <dbReference type="Proteomes" id="UP000789831"/>
    </source>
</evidence>
<evidence type="ECO:0000313" key="1">
    <source>
        <dbReference type="EMBL" id="CAG8646762.1"/>
    </source>
</evidence>
<feature type="non-terminal residue" evidence="1">
    <location>
        <position position="1"/>
    </location>
</feature>
<dbReference type="AlphaFoldDB" id="A0A9N9H1X2"/>
<organism evidence="1 2">
    <name type="scientific">Ambispora gerdemannii</name>
    <dbReference type="NCBI Taxonomy" id="144530"/>
    <lineage>
        <taxon>Eukaryota</taxon>
        <taxon>Fungi</taxon>
        <taxon>Fungi incertae sedis</taxon>
        <taxon>Mucoromycota</taxon>
        <taxon>Glomeromycotina</taxon>
        <taxon>Glomeromycetes</taxon>
        <taxon>Archaeosporales</taxon>
        <taxon>Ambisporaceae</taxon>
        <taxon>Ambispora</taxon>
    </lineage>
</organism>
<sequence>KEICINTWNISLANSESDISIPVVVEEVKKKKSKLESVRIFDQHLVSKNSIKKIDEISEAKETISPEITRETEDSLELFKRTQKNAKKSRAVVHADIFKLSTLNSKV</sequence>
<dbReference type="Proteomes" id="UP000789831">
    <property type="component" value="Unassembled WGS sequence"/>
</dbReference>
<reference evidence="1" key="1">
    <citation type="submission" date="2021-06" db="EMBL/GenBank/DDBJ databases">
        <authorList>
            <person name="Kallberg Y."/>
            <person name="Tangrot J."/>
            <person name="Rosling A."/>
        </authorList>
    </citation>
    <scope>NUCLEOTIDE SEQUENCE</scope>
    <source>
        <strain evidence="1">MT106</strain>
    </source>
</reference>
<comment type="caution">
    <text evidence="1">The sequence shown here is derived from an EMBL/GenBank/DDBJ whole genome shotgun (WGS) entry which is preliminary data.</text>
</comment>